<keyword evidence="3" id="KW-1185">Reference proteome</keyword>
<feature type="region of interest" description="Disordered" evidence="1">
    <location>
        <begin position="83"/>
        <end position="257"/>
    </location>
</feature>
<feature type="region of interest" description="Disordered" evidence="1">
    <location>
        <begin position="37"/>
        <end position="69"/>
    </location>
</feature>
<dbReference type="GO" id="GO:0008017">
    <property type="term" value="F:microtubule binding"/>
    <property type="evidence" value="ECO:0007669"/>
    <property type="project" value="TreeGrafter"/>
</dbReference>
<dbReference type="GO" id="GO:0000235">
    <property type="term" value="C:astral microtubule"/>
    <property type="evidence" value="ECO:0007669"/>
    <property type="project" value="TreeGrafter"/>
</dbReference>
<dbReference type="PANTHER" id="PTHR14739:SF9">
    <property type="entry name" value="MICROTUBULE-ASSOCIATED PROTEIN 9"/>
    <property type="match status" value="1"/>
</dbReference>
<feature type="compositionally biased region" description="Acidic residues" evidence="1">
    <location>
        <begin position="52"/>
        <end position="66"/>
    </location>
</feature>
<feature type="compositionally biased region" description="Basic and acidic residues" evidence="1">
    <location>
        <begin position="235"/>
        <end position="251"/>
    </location>
</feature>
<accession>A0A8C5Q2T6</accession>
<dbReference type="InterPro" id="IPR026106">
    <property type="entry name" value="MAP9"/>
</dbReference>
<gene>
    <name evidence="2" type="primary">MAP9</name>
</gene>
<evidence type="ECO:0000256" key="1">
    <source>
        <dbReference type="SAM" id="MobiDB-lite"/>
    </source>
</evidence>
<dbReference type="AlphaFoldDB" id="A0A8C5Q2T6"/>
<feature type="compositionally biased region" description="Basic and acidic residues" evidence="1">
    <location>
        <begin position="103"/>
        <end position="120"/>
    </location>
</feature>
<evidence type="ECO:0000313" key="2">
    <source>
        <dbReference type="Ensembl" id="ENSLLEP00000031089.1"/>
    </source>
</evidence>
<dbReference type="GeneTree" id="ENSGT00730000111184"/>
<dbReference type="GO" id="GO:0090307">
    <property type="term" value="P:mitotic spindle assembly"/>
    <property type="evidence" value="ECO:0007669"/>
    <property type="project" value="TreeGrafter"/>
</dbReference>
<dbReference type="GO" id="GO:0000281">
    <property type="term" value="P:mitotic cytokinesis"/>
    <property type="evidence" value="ECO:0007669"/>
    <property type="project" value="InterPro"/>
</dbReference>
<dbReference type="Proteomes" id="UP000694569">
    <property type="component" value="Unplaced"/>
</dbReference>
<feature type="compositionally biased region" description="Basic and acidic residues" evidence="1">
    <location>
        <begin position="127"/>
        <end position="154"/>
    </location>
</feature>
<feature type="compositionally biased region" description="Basic and acidic residues" evidence="1">
    <location>
        <begin position="502"/>
        <end position="520"/>
    </location>
</feature>
<feature type="region of interest" description="Disordered" evidence="1">
    <location>
        <begin position="300"/>
        <end position="351"/>
    </location>
</feature>
<reference evidence="2" key="1">
    <citation type="submission" date="2025-08" db="UniProtKB">
        <authorList>
            <consortium name="Ensembl"/>
        </authorList>
    </citation>
    <scope>IDENTIFICATION</scope>
</reference>
<evidence type="ECO:0000313" key="3">
    <source>
        <dbReference type="Proteomes" id="UP000694569"/>
    </source>
</evidence>
<feature type="compositionally biased region" description="Basic and acidic residues" evidence="1">
    <location>
        <begin position="187"/>
        <end position="201"/>
    </location>
</feature>
<feature type="compositionally biased region" description="Polar residues" evidence="1">
    <location>
        <begin position="204"/>
        <end position="226"/>
    </location>
</feature>
<proteinExistence type="predicted"/>
<feature type="compositionally biased region" description="Basic and acidic residues" evidence="1">
    <location>
        <begin position="300"/>
        <end position="319"/>
    </location>
</feature>
<dbReference type="OrthoDB" id="8956542at2759"/>
<feature type="compositionally biased region" description="Basic and acidic residues" evidence="1">
    <location>
        <begin position="529"/>
        <end position="583"/>
    </location>
</feature>
<dbReference type="GO" id="GO:1902412">
    <property type="term" value="P:regulation of mitotic cytokinesis"/>
    <property type="evidence" value="ECO:0007669"/>
    <property type="project" value="TreeGrafter"/>
</dbReference>
<reference evidence="2" key="2">
    <citation type="submission" date="2025-09" db="UniProtKB">
        <authorList>
            <consortium name="Ensembl"/>
        </authorList>
    </citation>
    <scope>IDENTIFICATION</scope>
</reference>
<protein>
    <submittedName>
        <fullName evidence="2">Microtubule associated protein 9</fullName>
    </submittedName>
</protein>
<feature type="region of interest" description="Disordered" evidence="1">
    <location>
        <begin position="502"/>
        <end position="612"/>
    </location>
</feature>
<name>A0A8C5Q2T6_9ANUR</name>
<feature type="compositionally biased region" description="Polar residues" evidence="1">
    <location>
        <begin position="155"/>
        <end position="167"/>
    </location>
</feature>
<dbReference type="PANTHER" id="PTHR14739">
    <property type="entry name" value="MICROTUBULE-ASSOCIATED PROTEIN 9"/>
    <property type="match status" value="1"/>
</dbReference>
<organism evidence="2 3">
    <name type="scientific">Leptobrachium leishanense</name>
    <name type="common">Leishan spiny toad</name>
    <dbReference type="NCBI Taxonomy" id="445787"/>
    <lineage>
        <taxon>Eukaryota</taxon>
        <taxon>Metazoa</taxon>
        <taxon>Chordata</taxon>
        <taxon>Craniata</taxon>
        <taxon>Vertebrata</taxon>
        <taxon>Euteleostomi</taxon>
        <taxon>Amphibia</taxon>
        <taxon>Batrachia</taxon>
        <taxon>Anura</taxon>
        <taxon>Pelobatoidea</taxon>
        <taxon>Megophryidae</taxon>
        <taxon>Leptobrachium</taxon>
    </lineage>
</organism>
<feature type="compositionally biased region" description="Basic and acidic residues" evidence="1">
    <location>
        <begin position="327"/>
        <end position="337"/>
    </location>
</feature>
<sequence>MDSDEEEFSTTLAYTKSPKVAKRTSFQDELKRAINARVSRQQAIEEPANSDYSDEFESDDSLDEPPDEKKTFQLTAMKTIRNFSIPDDDDDDYLPKKMSFIKSKNDFNKRDGSDKTRDNTKNSLLKSPKEKKKEIQLFDEKESKPIPKPRETRLKSPTSTQDVSVSLSDEKFKPTPQQRHFLKKSSHKQDKDSSQEDEIHTSTKHASFSTPSSLSRLNNTISSSDTLDFAARQSPEGHRIMDPKIKTRALSDGENNLTVSKDGSQLFKDLKVKAKETFESHDSVVRSQSALDMMLKSINEKTKPQENNHSLEETSDHITVKSQTLVDGRDGKEENPDFHSLSIRSLPSQRTKKAFKHRTQMSAKSRYLGTLTVLDKAKENSCDVEPADVLRATVYQNWLEKKKVFIQELHKIKKFEELKQKEKASKDETVKKEDAAAAFHAWKSEKKKDVKKMLMRQMEDEEKKIKEVQETIRRKEDAQKAFEKWKEHKEDYLKEKVYKEKKTEMEKRRKEQDSAKEKKTSNMSALRTWNEEKEHVLREKKKEKMSEKTKLEEEKSEKEEQEKRAMEIYEEWLEKKEQRERNERKKKKFQFLSDDDPPPPWSPPGKTIPTGK</sequence>
<dbReference type="Ensembl" id="ENSLLET00000032286.1">
    <property type="protein sequence ID" value="ENSLLEP00000031089.1"/>
    <property type="gene ID" value="ENSLLEG00000019691.1"/>
</dbReference>